<gene>
    <name evidence="7" type="ORF">Enr13x_77310</name>
</gene>
<feature type="compositionally biased region" description="Low complexity" evidence="5">
    <location>
        <begin position="97"/>
        <end position="108"/>
    </location>
</feature>
<keyword evidence="3 6" id="KW-1133">Transmembrane helix</keyword>
<dbReference type="PANTHER" id="PTHR11040">
    <property type="entry name" value="ZINC/IRON TRANSPORTER"/>
    <property type="match status" value="1"/>
</dbReference>
<dbReference type="Pfam" id="PF02535">
    <property type="entry name" value="Zip"/>
    <property type="match status" value="1"/>
</dbReference>
<feature type="transmembrane region" description="Helical" evidence="6">
    <location>
        <begin position="67"/>
        <end position="86"/>
    </location>
</feature>
<evidence type="ECO:0000256" key="5">
    <source>
        <dbReference type="SAM" id="MobiDB-lite"/>
    </source>
</evidence>
<dbReference type="RefSeq" id="WP_145391881.1">
    <property type="nucleotide sequence ID" value="NZ_CP037423.1"/>
</dbReference>
<keyword evidence="4 6" id="KW-0472">Membrane</keyword>
<evidence type="ECO:0000256" key="2">
    <source>
        <dbReference type="ARBA" id="ARBA00022692"/>
    </source>
</evidence>
<dbReference type="InterPro" id="IPR003689">
    <property type="entry name" value="ZIP"/>
</dbReference>
<organism evidence="7 8">
    <name type="scientific">Stieleria neptunia</name>
    <dbReference type="NCBI Taxonomy" id="2527979"/>
    <lineage>
        <taxon>Bacteria</taxon>
        <taxon>Pseudomonadati</taxon>
        <taxon>Planctomycetota</taxon>
        <taxon>Planctomycetia</taxon>
        <taxon>Pirellulales</taxon>
        <taxon>Pirellulaceae</taxon>
        <taxon>Stieleria</taxon>
    </lineage>
</organism>
<evidence type="ECO:0000256" key="4">
    <source>
        <dbReference type="ARBA" id="ARBA00023136"/>
    </source>
</evidence>
<dbReference type="GO" id="GO:0016020">
    <property type="term" value="C:membrane"/>
    <property type="evidence" value="ECO:0007669"/>
    <property type="project" value="UniProtKB-SubCell"/>
</dbReference>
<proteinExistence type="predicted"/>
<dbReference type="GO" id="GO:0005385">
    <property type="term" value="F:zinc ion transmembrane transporter activity"/>
    <property type="evidence" value="ECO:0007669"/>
    <property type="project" value="TreeGrafter"/>
</dbReference>
<dbReference type="EMBL" id="CP037423">
    <property type="protein sequence ID" value="QDV47819.1"/>
    <property type="molecule type" value="Genomic_DNA"/>
</dbReference>
<evidence type="ECO:0000256" key="6">
    <source>
        <dbReference type="SAM" id="Phobius"/>
    </source>
</evidence>
<name>A0A518I3Y4_9BACT</name>
<feature type="compositionally biased region" description="Basic and acidic residues" evidence="5">
    <location>
        <begin position="110"/>
        <end position="128"/>
    </location>
</feature>
<evidence type="ECO:0000313" key="7">
    <source>
        <dbReference type="EMBL" id="QDV47819.1"/>
    </source>
</evidence>
<evidence type="ECO:0000256" key="1">
    <source>
        <dbReference type="ARBA" id="ARBA00004141"/>
    </source>
</evidence>
<evidence type="ECO:0000313" key="8">
    <source>
        <dbReference type="Proteomes" id="UP000319004"/>
    </source>
</evidence>
<feature type="region of interest" description="Disordered" evidence="5">
    <location>
        <begin position="92"/>
        <end position="128"/>
    </location>
</feature>
<feature type="transmembrane region" description="Helical" evidence="6">
    <location>
        <begin position="168"/>
        <end position="187"/>
    </location>
</feature>
<feature type="transmembrane region" description="Helical" evidence="6">
    <location>
        <begin position="136"/>
        <end position="162"/>
    </location>
</feature>
<dbReference type="KEGG" id="snep:Enr13x_77310"/>
<keyword evidence="8" id="KW-1185">Reference proteome</keyword>
<protein>
    <submittedName>
        <fullName evidence="7">Zinc transporter ZupT</fullName>
    </submittedName>
</protein>
<evidence type="ECO:0000256" key="3">
    <source>
        <dbReference type="ARBA" id="ARBA00022989"/>
    </source>
</evidence>
<keyword evidence="2 6" id="KW-0812">Transmembrane</keyword>
<reference evidence="7 8" key="1">
    <citation type="submission" date="2019-03" db="EMBL/GenBank/DDBJ databases">
        <title>Deep-cultivation of Planctomycetes and their phenomic and genomic characterization uncovers novel biology.</title>
        <authorList>
            <person name="Wiegand S."/>
            <person name="Jogler M."/>
            <person name="Boedeker C."/>
            <person name="Pinto D."/>
            <person name="Vollmers J."/>
            <person name="Rivas-Marin E."/>
            <person name="Kohn T."/>
            <person name="Peeters S.H."/>
            <person name="Heuer A."/>
            <person name="Rast P."/>
            <person name="Oberbeckmann S."/>
            <person name="Bunk B."/>
            <person name="Jeske O."/>
            <person name="Meyerdierks A."/>
            <person name="Storesund J.E."/>
            <person name="Kallscheuer N."/>
            <person name="Luecker S."/>
            <person name="Lage O.M."/>
            <person name="Pohl T."/>
            <person name="Merkel B.J."/>
            <person name="Hornburger P."/>
            <person name="Mueller R.-W."/>
            <person name="Bruemmer F."/>
            <person name="Labrenz M."/>
            <person name="Spormann A.M."/>
            <person name="Op den Camp H."/>
            <person name="Overmann J."/>
            <person name="Amann R."/>
            <person name="Jetten M.S.M."/>
            <person name="Mascher T."/>
            <person name="Medema M.H."/>
            <person name="Devos D.P."/>
            <person name="Kaster A.-K."/>
            <person name="Ovreas L."/>
            <person name="Rohde M."/>
            <person name="Galperin M.Y."/>
            <person name="Jogler C."/>
        </authorList>
    </citation>
    <scope>NUCLEOTIDE SEQUENCE [LARGE SCALE GENOMIC DNA]</scope>
    <source>
        <strain evidence="7 8">Enr13</strain>
    </source>
</reference>
<feature type="transmembrane region" description="Helical" evidence="6">
    <location>
        <begin position="6"/>
        <end position="25"/>
    </location>
</feature>
<feature type="transmembrane region" description="Helical" evidence="6">
    <location>
        <begin position="37"/>
        <end position="55"/>
    </location>
</feature>
<accession>A0A518I3Y4</accession>
<comment type="subcellular location">
    <subcellularLocation>
        <location evidence="1">Membrane</location>
        <topology evidence="1">Multi-pass membrane protein</topology>
    </subcellularLocation>
</comment>
<dbReference type="OrthoDB" id="5739025at2"/>
<feature type="transmembrane region" description="Helical" evidence="6">
    <location>
        <begin position="208"/>
        <end position="231"/>
    </location>
</feature>
<feature type="transmembrane region" description="Helical" evidence="6">
    <location>
        <begin position="237"/>
        <end position="257"/>
    </location>
</feature>
<feature type="transmembrane region" description="Helical" evidence="6">
    <location>
        <begin position="269"/>
        <end position="285"/>
    </location>
</feature>
<sequence length="307" mass="32533">MSPVSLLFVYCVFIFVASNTGGRLSDLIRMTHLRTQLLMSAVGGLMLGIAMLHLLPHAGEILGSSSMTGMGALLGLISMFLLIRLFHTHDHGTRESNPGNGTDNGNDGETAGHEHHCDGHHDHGHSHDHAAKPKRFGWAGVFFGLALHTLIDGVALASSVIADASHGSWMGLAGIGTFLVIALHIPLDSFAITSVMSKQGWSSAAQRLVSMLFSLACPLGAFLMYLGATTILEGTGILGWGLAISAGFFICIALADLLPEVAFHDHDRVKLTIALLLGVVVAIGIENLPGHTHDHSPDGTVEHDHQF</sequence>
<dbReference type="AlphaFoldDB" id="A0A518I3Y4"/>
<dbReference type="Proteomes" id="UP000319004">
    <property type="component" value="Chromosome"/>
</dbReference>
<dbReference type="PANTHER" id="PTHR11040:SF44">
    <property type="entry name" value="PROTEIN ZNTC-RELATED"/>
    <property type="match status" value="1"/>
</dbReference>